<evidence type="ECO:0000259" key="3">
    <source>
        <dbReference type="SMART" id="SM00458"/>
    </source>
</evidence>
<proteinExistence type="predicted"/>
<keyword evidence="2" id="KW-0812">Transmembrane</keyword>
<dbReference type="EMBL" id="CP026652">
    <property type="protein sequence ID" value="AVH56902.1"/>
    <property type="molecule type" value="Genomic_DNA"/>
</dbReference>
<dbReference type="InterPro" id="IPR000772">
    <property type="entry name" value="Ricin_B_lectin"/>
</dbReference>
<dbReference type="Gene3D" id="2.80.10.50">
    <property type="match status" value="1"/>
</dbReference>
<keyword evidence="5" id="KW-1185">Reference proteome</keyword>
<evidence type="ECO:0000256" key="2">
    <source>
        <dbReference type="SAM" id="Phobius"/>
    </source>
</evidence>
<feature type="region of interest" description="Disordered" evidence="1">
    <location>
        <begin position="163"/>
        <end position="221"/>
    </location>
</feature>
<dbReference type="Pfam" id="PF00652">
    <property type="entry name" value="Ricin_B_lectin"/>
    <property type="match status" value="1"/>
</dbReference>
<evidence type="ECO:0000313" key="5">
    <source>
        <dbReference type="Proteomes" id="UP000238413"/>
    </source>
</evidence>
<feature type="region of interest" description="Disordered" evidence="1">
    <location>
        <begin position="138"/>
        <end position="157"/>
    </location>
</feature>
<dbReference type="SMART" id="SM00458">
    <property type="entry name" value="RICIN"/>
    <property type="match status" value="1"/>
</dbReference>
<protein>
    <recommendedName>
        <fullName evidence="3">Ricin B lectin domain-containing protein</fullName>
    </recommendedName>
</protein>
<evidence type="ECO:0000313" key="4">
    <source>
        <dbReference type="EMBL" id="AVH56902.1"/>
    </source>
</evidence>
<feature type="domain" description="Ricin B lectin" evidence="3">
    <location>
        <begin position="213"/>
        <end position="331"/>
    </location>
</feature>
<accession>A0ABM6SQE7</accession>
<feature type="compositionally biased region" description="Low complexity" evidence="1">
    <location>
        <begin position="173"/>
        <end position="193"/>
    </location>
</feature>
<feature type="transmembrane region" description="Helical" evidence="2">
    <location>
        <begin position="106"/>
        <end position="127"/>
    </location>
</feature>
<reference evidence="4 5" key="1">
    <citation type="submission" date="2018-02" db="EMBL/GenBank/DDBJ databases">
        <title>Complete genome sequence of Streptomyces dengpaensis, the producer of angucyclines.</title>
        <authorList>
            <person name="Yumei L."/>
        </authorList>
    </citation>
    <scope>NUCLEOTIDE SEQUENCE [LARGE SCALE GENOMIC DNA]</scope>
    <source>
        <strain evidence="4 5">XZHG99</strain>
    </source>
</reference>
<sequence length="333" mass="34134">MRIYYCSRCKRRLNGVFSCPGCGSSAGGDPDRQEVADRAPAVPEFLGIPQAPETADPTPPDHAPDHEREAAEADGPGPTSGPGPSPVSSGATEGLQAVWQRRRREVLVFGAGVVVSGLVGALSSGFLTAPDAPTPNAVGVVDGSSTPPVPSSTGPAIATVLPSKEEARHSAKPSSAGASPTSRGTSSPSPTAAKDTTQVPSPRPKVPAPQASKGASTITGSGGKCLAAGPVTLYGGTALQLYDCDGSASQNWSVASDGSLRSRGECMDVRDAGTVNGSQVQLFSCNTTPAQHWTYTSRRELVNPQSGRCLDADRLEIWDCTGGTDQKWTLPSP</sequence>
<feature type="compositionally biased region" description="Basic and acidic residues" evidence="1">
    <location>
        <begin position="62"/>
        <end position="71"/>
    </location>
</feature>
<keyword evidence="2" id="KW-0472">Membrane</keyword>
<dbReference type="InterPro" id="IPR035992">
    <property type="entry name" value="Ricin_B-like_lectins"/>
</dbReference>
<dbReference type="SUPFAM" id="SSF50370">
    <property type="entry name" value="Ricin B-like lectins"/>
    <property type="match status" value="1"/>
</dbReference>
<organism evidence="4 5">
    <name type="scientific">Streptomyces dengpaensis</name>
    <dbReference type="NCBI Taxonomy" id="2049881"/>
    <lineage>
        <taxon>Bacteria</taxon>
        <taxon>Bacillati</taxon>
        <taxon>Actinomycetota</taxon>
        <taxon>Actinomycetes</taxon>
        <taxon>Kitasatosporales</taxon>
        <taxon>Streptomycetaceae</taxon>
        <taxon>Streptomyces</taxon>
    </lineage>
</organism>
<name>A0ABM6SQE7_9ACTN</name>
<dbReference type="Proteomes" id="UP000238413">
    <property type="component" value="Chromosome"/>
</dbReference>
<evidence type="ECO:0000256" key="1">
    <source>
        <dbReference type="SAM" id="MobiDB-lite"/>
    </source>
</evidence>
<gene>
    <name evidence="4" type="ORF">C4B68_15170</name>
</gene>
<keyword evidence="2" id="KW-1133">Transmembrane helix</keyword>
<feature type="region of interest" description="Disordered" evidence="1">
    <location>
        <begin position="23"/>
        <end position="95"/>
    </location>
</feature>
<feature type="compositionally biased region" description="Low complexity" evidence="1">
    <location>
        <begin position="138"/>
        <end position="155"/>
    </location>
</feature>
<dbReference type="PROSITE" id="PS50231">
    <property type="entry name" value="RICIN_B_LECTIN"/>
    <property type="match status" value="1"/>
</dbReference>